<evidence type="ECO:0000313" key="2">
    <source>
        <dbReference type="EMBL" id="VAW19715.1"/>
    </source>
</evidence>
<gene>
    <name evidence="2" type="ORF">MNBD_BACTEROID01-2091</name>
</gene>
<accession>A0A3B0TM31</accession>
<evidence type="ECO:0008006" key="3">
    <source>
        <dbReference type="Google" id="ProtNLM"/>
    </source>
</evidence>
<reference evidence="2" key="1">
    <citation type="submission" date="2018-06" db="EMBL/GenBank/DDBJ databases">
        <authorList>
            <person name="Zhirakovskaya E."/>
        </authorList>
    </citation>
    <scope>NUCLEOTIDE SEQUENCE</scope>
</reference>
<feature type="transmembrane region" description="Helical" evidence="1">
    <location>
        <begin position="12"/>
        <end position="34"/>
    </location>
</feature>
<dbReference type="InterPro" id="IPR042106">
    <property type="entry name" value="Nuo/plastoQ_OxRdtase_6_NuoJ"/>
</dbReference>
<organism evidence="2">
    <name type="scientific">hydrothermal vent metagenome</name>
    <dbReference type="NCBI Taxonomy" id="652676"/>
    <lineage>
        <taxon>unclassified sequences</taxon>
        <taxon>metagenomes</taxon>
        <taxon>ecological metagenomes</taxon>
    </lineage>
</organism>
<sequence length="39" mass="4113">GNQLMGVGKNGFVLPFEIISILLLASMVAAIVIAKKKNN</sequence>
<dbReference type="Gene3D" id="1.20.120.1200">
    <property type="entry name" value="NADH-ubiquinone/plastoquinone oxidoreductase chain 6, subunit NuoJ"/>
    <property type="match status" value="1"/>
</dbReference>
<keyword evidence="1" id="KW-0472">Membrane</keyword>
<evidence type="ECO:0000256" key="1">
    <source>
        <dbReference type="SAM" id="Phobius"/>
    </source>
</evidence>
<keyword evidence="1" id="KW-0812">Transmembrane</keyword>
<protein>
    <recommendedName>
        <fullName evidence="3">NADH-quinone oxidoreductase subunit J</fullName>
    </recommendedName>
</protein>
<name>A0A3B0TM31_9ZZZZ</name>
<feature type="non-terminal residue" evidence="2">
    <location>
        <position position="1"/>
    </location>
</feature>
<proteinExistence type="predicted"/>
<keyword evidence="1" id="KW-1133">Transmembrane helix</keyword>
<dbReference type="EMBL" id="UOEP01000104">
    <property type="protein sequence ID" value="VAW19715.1"/>
    <property type="molecule type" value="Genomic_DNA"/>
</dbReference>
<dbReference type="AlphaFoldDB" id="A0A3B0TM31"/>